<name>A0ACD5GWJ7_9CYAN</name>
<evidence type="ECO:0000313" key="2">
    <source>
        <dbReference type="Proteomes" id="UP000095472"/>
    </source>
</evidence>
<gene>
    <name evidence="1" type="ORF">BH720_001185</name>
</gene>
<evidence type="ECO:0000313" key="1">
    <source>
        <dbReference type="EMBL" id="XPM64659.1"/>
    </source>
</evidence>
<dbReference type="Proteomes" id="UP000095472">
    <property type="component" value="Chromosome"/>
</dbReference>
<accession>A0ACD5GWJ7</accession>
<proteinExistence type="predicted"/>
<keyword evidence="2" id="KW-1185">Reference proteome</keyword>
<sequence length="156" mass="17757">MKKNGSRTIGINNICIKQTELEPMSKSNTYIQLLTQFPPRPIASEEELSATQDRIDELLDKKELCSDERDYLNLLGTLVYEYEQTLEPIPDISGIELLKVLLQESGLKENDLIPIFETELRVSSVLNNQQQLTIQQITQLANLFHISPAAFLPRLS</sequence>
<protein>
    <submittedName>
        <fullName evidence="1">Helix-turn-helix domain-containing protein</fullName>
    </submittedName>
</protein>
<reference evidence="1 2" key="1">
    <citation type="journal article" date="2016" name="Genome Announc.">
        <title>Draft Genome Sequence of the Thermotolerant Cyanobacterium Desertifilum sp. IPPAS B-1220.</title>
        <authorList>
            <person name="Mironov K.S."/>
            <person name="Sinetova M.A."/>
            <person name="Bolatkhan K."/>
            <person name="Zayadan B.K."/>
            <person name="Ustinova V.V."/>
            <person name="Kupriyanova E.V."/>
            <person name="Skrypnik A.N."/>
            <person name="Gogoleva N.E."/>
            <person name="Gogolev Y.V."/>
            <person name="Los D.A."/>
        </authorList>
    </citation>
    <scope>NUCLEOTIDE SEQUENCE [LARGE SCALE GENOMIC DNA]</scope>
    <source>
        <strain evidence="1 2">IPPAS B-1220</strain>
    </source>
</reference>
<organism evidence="1 2">
    <name type="scientific">Desertifilum tharense IPPAS B-1220</name>
    <dbReference type="NCBI Taxonomy" id="1781255"/>
    <lineage>
        <taxon>Bacteria</taxon>
        <taxon>Bacillati</taxon>
        <taxon>Cyanobacteriota</taxon>
        <taxon>Cyanophyceae</taxon>
        <taxon>Desertifilales</taxon>
        <taxon>Desertifilaceae</taxon>
        <taxon>Desertifilum</taxon>
    </lineage>
</organism>
<dbReference type="EMBL" id="CP182909">
    <property type="protein sequence ID" value="XPM64659.1"/>
    <property type="molecule type" value="Genomic_DNA"/>
</dbReference>